<proteinExistence type="predicted"/>
<name>A0A1F7IZ22_9BACT</name>
<protein>
    <recommendedName>
        <fullName evidence="1">PIN domain-containing protein</fullName>
    </recommendedName>
</protein>
<comment type="caution">
    <text evidence="2">The sequence shown here is derived from an EMBL/GenBank/DDBJ whole genome shotgun (WGS) entry which is preliminary data.</text>
</comment>
<evidence type="ECO:0000313" key="3">
    <source>
        <dbReference type="Proteomes" id="UP000177141"/>
    </source>
</evidence>
<dbReference type="Gene3D" id="3.40.50.1010">
    <property type="entry name" value="5'-nuclease"/>
    <property type="match status" value="1"/>
</dbReference>
<dbReference type="PANTHER" id="PTHR39664">
    <property type="match status" value="1"/>
</dbReference>
<dbReference type="STRING" id="1802061.A3A93_05420"/>
<evidence type="ECO:0000259" key="1">
    <source>
        <dbReference type="SMART" id="SM00670"/>
    </source>
</evidence>
<feature type="domain" description="PIN" evidence="1">
    <location>
        <begin position="2"/>
        <end position="126"/>
    </location>
</feature>
<dbReference type="AlphaFoldDB" id="A0A1F7IZ22"/>
<dbReference type="SMART" id="SM00670">
    <property type="entry name" value="PINc"/>
    <property type="match status" value="1"/>
</dbReference>
<organism evidence="2 3">
    <name type="scientific">Candidatus Roizmanbacteria bacterium RIFCSPLOWO2_01_FULL_38_12</name>
    <dbReference type="NCBI Taxonomy" id="1802061"/>
    <lineage>
        <taxon>Bacteria</taxon>
        <taxon>Candidatus Roizmaniibacteriota</taxon>
    </lineage>
</organism>
<dbReference type="EMBL" id="MGAL01000012">
    <property type="protein sequence ID" value="OGK48626.1"/>
    <property type="molecule type" value="Genomic_DNA"/>
</dbReference>
<accession>A0A1F7IZ22</accession>
<dbReference type="Pfam" id="PF01850">
    <property type="entry name" value="PIN"/>
    <property type="match status" value="1"/>
</dbReference>
<dbReference type="Proteomes" id="UP000177141">
    <property type="component" value="Unassembled WGS sequence"/>
</dbReference>
<gene>
    <name evidence="2" type="ORF">A3A93_05420</name>
</gene>
<evidence type="ECO:0000313" key="2">
    <source>
        <dbReference type="EMBL" id="OGK48626.1"/>
    </source>
</evidence>
<dbReference type="PANTHER" id="PTHR39664:SF2">
    <property type="entry name" value="NUCLEIC ACID-BINDING PROTEIN, CONTAINING PIN DOMAIN-RELATED"/>
    <property type="match status" value="1"/>
</dbReference>
<sequence length="129" mass="15092">MKTYIIDTNIILQFLLADIPIQYEKVKQIFLKAKNEKVQLFVPQIVIFEINFGLTKFYQLEKSTIIKKIESLLSTKYLQIESTDVFKRALNYYKDSSSLSLVDCFLLAKAESEDAELFTFDEKLKKTET</sequence>
<reference evidence="2 3" key="1">
    <citation type="journal article" date="2016" name="Nat. Commun.">
        <title>Thousands of microbial genomes shed light on interconnected biogeochemical processes in an aquifer system.</title>
        <authorList>
            <person name="Anantharaman K."/>
            <person name="Brown C.T."/>
            <person name="Hug L.A."/>
            <person name="Sharon I."/>
            <person name="Castelle C.J."/>
            <person name="Probst A.J."/>
            <person name="Thomas B.C."/>
            <person name="Singh A."/>
            <person name="Wilkins M.J."/>
            <person name="Karaoz U."/>
            <person name="Brodie E.L."/>
            <person name="Williams K.H."/>
            <person name="Hubbard S.S."/>
            <person name="Banfield J.F."/>
        </authorList>
    </citation>
    <scope>NUCLEOTIDE SEQUENCE [LARGE SCALE GENOMIC DNA]</scope>
</reference>
<dbReference type="InterPro" id="IPR029060">
    <property type="entry name" value="PIN-like_dom_sf"/>
</dbReference>
<dbReference type="InterPro" id="IPR002716">
    <property type="entry name" value="PIN_dom"/>
</dbReference>
<dbReference type="SUPFAM" id="SSF88723">
    <property type="entry name" value="PIN domain-like"/>
    <property type="match status" value="1"/>
</dbReference>